<dbReference type="Gene3D" id="3.60.15.10">
    <property type="entry name" value="Ribonuclease Z/Hydroxyacylglutathione hydrolase-like"/>
    <property type="match status" value="1"/>
</dbReference>
<organism evidence="2 3">
    <name type="scientific">Phaeovibrio sulfidiphilus</name>
    <dbReference type="NCBI Taxonomy" id="1220600"/>
    <lineage>
        <taxon>Bacteria</taxon>
        <taxon>Pseudomonadati</taxon>
        <taxon>Pseudomonadota</taxon>
        <taxon>Alphaproteobacteria</taxon>
        <taxon>Rhodospirillales</taxon>
        <taxon>Rhodospirillaceae</taxon>
        <taxon>Phaeovibrio</taxon>
    </lineage>
</organism>
<dbReference type="InterPro" id="IPR036866">
    <property type="entry name" value="RibonucZ/Hydroxyglut_hydro"/>
</dbReference>
<dbReference type="CDD" id="cd16279">
    <property type="entry name" value="metallo-hydrolase-like_MBL-fold"/>
    <property type="match status" value="1"/>
</dbReference>
<dbReference type="RefSeq" id="WP_192534662.1">
    <property type="nucleotide sequence ID" value="NZ_JACZHT010000006.1"/>
</dbReference>
<dbReference type="Pfam" id="PF12706">
    <property type="entry name" value="Lactamase_B_2"/>
    <property type="match status" value="1"/>
</dbReference>
<evidence type="ECO:0000313" key="3">
    <source>
        <dbReference type="Proteomes" id="UP000631034"/>
    </source>
</evidence>
<reference evidence="2" key="1">
    <citation type="submission" date="2020-10" db="EMBL/GenBank/DDBJ databases">
        <title>Genome sequence of the unusual species of purple photosynthetic bacteria, Phaeovibrio sulfidiphilus DSM 23193, type strain.</title>
        <authorList>
            <person name="Kyndt J.A."/>
            <person name="Meyer T.E."/>
        </authorList>
    </citation>
    <scope>NUCLEOTIDE SEQUENCE</scope>
    <source>
        <strain evidence="2">DSM 23193</strain>
    </source>
</reference>
<evidence type="ECO:0000313" key="2">
    <source>
        <dbReference type="EMBL" id="MBE1237655.1"/>
    </source>
</evidence>
<protein>
    <submittedName>
        <fullName evidence="2">MBL fold metallo-hydrolase</fullName>
    </submittedName>
</protein>
<dbReference type="InterPro" id="IPR001279">
    <property type="entry name" value="Metallo-B-lactamas"/>
</dbReference>
<comment type="caution">
    <text evidence="2">The sequence shown here is derived from an EMBL/GenBank/DDBJ whole genome shotgun (WGS) entry which is preliminary data.</text>
</comment>
<evidence type="ECO:0000259" key="1">
    <source>
        <dbReference type="SMART" id="SM00849"/>
    </source>
</evidence>
<dbReference type="SMART" id="SM00849">
    <property type="entry name" value="Lactamase_B"/>
    <property type="match status" value="1"/>
</dbReference>
<dbReference type="EMBL" id="JACZHT010000006">
    <property type="protein sequence ID" value="MBE1237655.1"/>
    <property type="molecule type" value="Genomic_DNA"/>
</dbReference>
<proteinExistence type="predicted"/>
<dbReference type="PANTHER" id="PTHR42663:SF6">
    <property type="entry name" value="HYDROLASE C777.06C-RELATED"/>
    <property type="match status" value="1"/>
</dbReference>
<sequence>MSLRITVLGCGAAGGVPSLSAGWGACDPSRPENRRLRSSILIEDLDGQGEVRTCVLVDLSPDIRQQLLSRPLERLDGIIVTHGHADHIGGLDEVRELNRIFRCPLSLWAMDDTLDELLSRFAYCFPPFPKTGRWGFWRPLVSPVRVIPPEPFQIGSLEFRPFVQDHGVCTSMGFRVGDFAYSTDLVRLEESTFPILEGVDTWVVAACVPYEGHPTHAGLKTVLGWLERVSPRQGWLTHMTPEMDYATVLEQCPDTVAPAHDGLTFRVGGTDRG</sequence>
<dbReference type="Proteomes" id="UP000631034">
    <property type="component" value="Unassembled WGS sequence"/>
</dbReference>
<dbReference type="PANTHER" id="PTHR42663">
    <property type="entry name" value="HYDROLASE C777.06C-RELATED-RELATED"/>
    <property type="match status" value="1"/>
</dbReference>
<feature type="domain" description="Metallo-beta-lactamase" evidence="1">
    <location>
        <begin position="36"/>
        <end position="216"/>
    </location>
</feature>
<dbReference type="PROSITE" id="PS51257">
    <property type="entry name" value="PROKAR_LIPOPROTEIN"/>
    <property type="match status" value="1"/>
</dbReference>
<name>A0A8J6YNB1_9PROT</name>
<accession>A0A8J6YNB1</accession>
<dbReference type="AlphaFoldDB" id="A0A8J6YNB1"/>
<dbReference type="SUPFAM" id="SSF56281">
    <property type="entry name" value="Metallo-hydrolase/oxidoreductase"/>
    <property type="match status" value="1"/>
</dbReference>
<gene>
    <name evidence="2" type="ORF">IHV25_08340</name>
</gene>
<keyword evidence="3" id="KW-1185">Reference proteome</keyword>